<evidence type="ECO:0000259" key="10">
    <source>
        <dbReference type="Pfam" id="PF05922"/>
    </source>
</evidence>
<dbReference type="InterPro" id="IPR036852">
    <property type="entry name" value="Peptidase_S8/S53_dom_sf"/>
</dbReference>
<keyword evidence="3 8" id="KW-0732">Signal</keyword>
<reference evidence="12 13" key="1">
    <citation type="submission" date="2024-09" db="EMBL/GenBank/DDBJ databases">
        <title>Chromosome-scale assembly of Riccia fluitans.</title>
        <authorList>
            <person name="Paukszto L."/>
            <person name="Sawicki J."/>
            <person name="Karawczyk K."/>
            <person name="Piernik-Szablinska J."/>
            <person name="Szczecinska M."/>
            <person name="Mazdziarz M."/>
        </authorList>
    </citation>
    <scope>NUCLEOTIDE SEQUENCE [LARGE SCALE GENOMIC DNA]</scope>
    <source>
        <strain evidence="12">Rf_01</strain>
        <tissue evidence="12">Aerial parts of the thallus</tissue>
    </source>
</reference>
<keyword evidence="13" id="KW-1185">Reference proteome</keyword>
<dbReference type="Gene3D" id="2.60.40.2310">
    <property type="match status" value="1"/>
</dbReference>
<dbReference type="SUPFAM" id="SSF52743">
    <property type="entry name" value="Subtilisin-like"/>
    <property type="match status" value="1"/>
</dbReference>
<proteinExistence type="inferred from homology"/>
<feature type="domain" description="Inhibitor I9" evidence="10">
    <location>
        <begin position="43"/>
        <end position="114"/>
    </location>
</feature>
<evidence type="ECO:0000256" key="7">
    <source>
        <dbReference type="PROSITE-ProRule" id="PRU01240"/>
    </source>
</evidence>
<name>A0ABD1YD38_9MARC</name>
<dbReference type="Gene3D" id="3.50.30.30">
    <property type="match status" value="1"/>
</dbReference>
<dbReference type="InterPro" id="IPR034197">
    <property type="entry name" value="Peptidases_S8_3"/>
</dbReference>
<dbReference type="InterPro" id="IPR045051">
    <property type="entry name" value="SBT"/>
</dbReference>
<organism evidence="12 13">
    <name type="scientific">Riccia fluitans</name>
    <dbReference type="NCBI Taxonomy" id="41844"/>
    <lineage>
        <taxon>Eukaryota</taxon>
        <taxon>Viridiplantae</taxon>
        <taxon>Streptophyta</taxon>
        <taxon>Embryophyta</taxon>
        <taxon>Marchantiophyta</taxon>
        <taxon>Marchantiopsida</taxon>
        <taxon>Marchantiidae</taxon>
        <taxon>Marchantiales</taxon>
        <taxon>Ricciaceae</taxon>
        <taxon>Riccia</taxon>
    </lineage>
</organism>
<feature type="chain" id="PRO_5044758335" evidence="8">
    <location>
        <begin position="23"/>
        <end position="765"/>
    </location>
</feature>
<dbReference type="Pfam" id="PF17766">
    <property type="entry name" value="fn3_6"/>
    <property type="match status" value="1"/>
</dbReference>
<feature type="signal peptide" evidence="8">
    <location>
        <begin position="1"/>
        <end position="22"/>
    </location>
</feature>
<dbReference type="GO" id="GO:0006508">
    <property type="term" value="P:proteolysis"/>
    <property type="evidence" value="ECO:0007669"/>
    <property type="project" value="UniProtKB-KW"/>
</dbReference>
<feature type="active site" description="Charge relay system" evidence="6 7">
    <location>
        <position position="554"/>
    </location>
</feature>
<evidence type="ECO:0000256" key="3">
    <source>
        <dbReference type="ARBA" id="ARBA00022729"/>
    </source>
</evidence>
<dbReference type="CDD" id="cd02120">
    <property type="entry name" value="PA_subtilisin_like"/>
    <property type="match status" value="1"/>
</dbReference>
<feature type="active site" description="Charge relay system" evidence="6 7">
    <location>
        <position position="151"/>
    </location>
</feature>
<dbReference type="Gene3D" id="3.40.50.200">
    <property type="entry name" value="Peptidase S8/S53 domain"/>
    <property type="match status" value="1"/>
</dbReference>
<dbReference type="PROSITE" id="PS51892">
    <property type="entry name" value="SUBTILASE"/>
    <property type="match status" value="1"/>
</dbReference>
<gene>
    <name evidence="12" type="ORF">R1flu_013338</name>
</gene>
<dbReference type="EMBL" id="JBHFFA010000004">
    <property type="protein sequence ID" value="KAL2628652.1"/>
    <property type="molecule type" value="Genomic_DNA"/>
</dbReference>
<comment type="similarity">
    <text evidence="1 7">Belongs to the peptidase S8 family.</text>
</comment>
<dbReference type="AlphaFoldDB" id="A0ABD1YD38"/>
<keyword evidence="5 7" id="KW-0720">Serine protease</keyword>
<feature type="domain" description="Peptidase S8/S53" evidence="9">
    <location>
        <begin position="142"/>
        <end position="598"/>
    </location>
</feature>
<dbReference type="Pfam" id="PF00082">
    <property type="entry name" value="Peptidase_S8"/>
    <property type="match status" value="1"/>
</dbReference>
<dbReference type="CDD" id="cd04852">
    <property type="entry name" value="Peptidases_S8_3"/>
    <property type="match status" value="1"/>
</dbReference>
<protein>
    <submittedName>
        <fullName evidence="12">Uncharacterized protein</fullName>
    </submittedName>
</protein>
<evidence type="ECO:0000313" key="13">
    <source>
        <dbReference type="Proteomes" id="UP001605036"/>
    </source>
</evidence>
<evidence type="ECO:0000256" key="1">
    <source>
        <dbReference type="ARBA" id="ARBA00011073"/>
    </source>
</evidence>
<dbReference type="Pfam" id="PF05922">
    <property type="entry name" value="Inhibitor_I9"/>
    <property type="match status" value="1"/>
</dbReference>
<evidence type="ECO:0000256" key="5">
    <source>
        <dbReference type="ARBA" id="ARBA00022825"/>
    </source>
</evidence>
<evidence type="ECO:0000313" key="12">
    <source>
        <dbReference type="EMBL" id="KAL2628652.1"/>
    </source>
</evidence>
<evidence type="ECO:0000259" key="11">
    <source>
        <dbReference type="Pfam" id="PF17766"/>
    </source>
</evidence>
<dbReference type="Gene3D" id="3.30.70.80">
    <property type="entry name" value="Peptidase S8 propeptide/proteinase inhibitor I9"/>
    <property type="match status" value="1"/>
</dbReference>
<feature type="active site" description="Charge relay system" evidence="6 7">
    <location>
        <position position="225"/>
    </location>
</feature>
<dbReference type="PANTHER" id="PTHR10795">
    <property type="entry name" value="PROPROTEIN CONVERTASE SUBTILISIN/KEXIN"/>
    <property type="match status" value="1"/>
</dbReference>
<dbReference type="PROSITE" id="PS00138">
    <property type="entry name" value="SUBTILASE_SER"/>
    <property type="match status" value="1"/>
</dbReference>
<dbReference type="InterPro" id="IPR010259">
    <property type="entry name" value="S8pro/Inhibitor_I9"/>
</dbReference>
<dbReference type="InterPro" id="IPR015500">
    <property type="entry name" value="Peptidase_S8_subtilisin-rel"/>
</dbReference>
<dbReference type="GO" id="GO:0004252">
    <property type="term" value="F:serine-type endopeptidase activity"/>
    <property type="evidence" value="ECO:0007669"/>
    <property type="project" value="UniProtKB-UniRule"/>
</dbReference>
<evidence type="ECO:0000256" key="8">
    <source>
        <dbReference type="SAM" id="SignalP"/>
    </source>
</evidence>
<dbReference type="FunFam" id="3.40.50.200:FF:000006">
    <property type="entry name" value="Subtilisin-like protease SBT1.5"/>
    <property type="match status" value="1"/>
</dbReference>
<evidence type="ECO:0000259" key="9">
    <source>
        <dbReference type="Pfam" id="PF00082"/>
    </source>
</evidence>
<evidence type="ECO:0000256" key="2">
    <source>
        <dbReference type="ARBA" id="ARBA00022670"/>
    </source>
</evidence>
<dbReference type="PRINTS" id="PR00723">
    <property type="entry name" value="SUBTILISIN"/>
</dbReference>
<sequence>MGKLQVFLSLLLAVMHFSGGEGSLFRLRKHETIATQSRNTSLYIVYMGHAAPTDQPKLKQKSALLRVLGSEVAAEKSIVYTYDNGFRGFAAMLSPQEAEAMRHVPGVISVVLSRLQKIQTTASYDYLGFSTSEGVWPESNFGNNTIVGLLDTGIWPESESFNDDGMSPVPATWKGTCVKAPGFGPENCNRKLIGARYYDKGYDAVFGPVTIGQMNENSPRDFEGHGSHTASTAVGRRVANASLMGLAQGTATGGAPLARVAAYKVCWSQGCSNADILAAFDNAVVDGVDILSFSIGGSPLDYQYDSIAIGAFHAARQGILVVASAGNDGPFMGSVLNIAPWFLTVAAASINRQFLAKVVLGNGEVYQGTTINTFTMKAGEMYPLVYAGDIPAGKFSGETSRFCEYDTMDEEAIKGKIVVCYSSYFDESDDVIYDAGGVGLITIDDMDEQIAFPFSIPTSSVDPGTGYQILRYINATKAPTARIERTEAVFDAAPAPVVADFSSIGPNIITPDILKPDIIAPGLDILAAWSPLAPLTSSRYDTRKVNYNIISGTSMSCPHVTGAAAVIKSVHPDWSPAAIKSALMTTATPLNQSINPENVGLAAGSGMVNPASFADPGLVYDIGSEDYTKFLCSIGYTTTQLQLVTGDTSECPKLAPKVQDLNYPSIFVSGNRTMAQTVMRTLTNVGPEISTYKASVVNPRGVRMIVSPSTLSFNSTTKKRTFSVYIKTARLNDDYVFGSLTWSDGAHSVRIPVGAGPRSPYDLER</sequence>
<dbReference type="Proteomes" id="UP001605036">
    <property type="component" value="Unassembled WGS sequence"/>
</dbReference>
<dbReference type="InterPro" id="IPR023828">
    <property type="entry name" value="Peptidase_S8_Ser-AS"/>
</dbReference>
<keyword evidence="2 7" id="KW-0645">Protease</keyword>
<accession>A0ABD1YD38</accession>
<dbReference type="InterPro" id="IPR037045">
    <property type="entry name" value="S8pro/Inhibitor_I9_sf"/>
</dbReference>
<dbReference type="InterPro" id="IPR041469">
    <property type="entry name" value="Subtilisin-like_FN3"/>
</dbReference>
<dbReference type="InterPro" id="IPR000209">
    <property type="entry name" value="Peptidase_S8/S53_dom"/>
</dbReference>
<comment type="caution">
    <text evidence="12">The sequence shown here is derived from an EMBL/GenBank/DDBJ whole genome shotgun (WGS) entry which is preliminary data.</text>
</comment>
<feature type="domain" description="Subtilisin-like protease fibronectin type-III" evidence="11">
    <location>
        <begin position="660"/>
        <end position="753"/>
    </location>
</feature>
<keyword evidence="4 7" id="KW-0378">Hydrolase</keyword>
<dbReference type="FunFam" id="2.60.40.2310:FF:000001">
    <property type="entry name" value="Subtilisin-like protease SBT1.5"/>
    <property type="match status" value="1"/>
</dbReference>
<evidence type="ECO:0000256" key="6">
    <source>
        <dbReference type="PIRSR" id="PIRSR615500-1"/>
    </source>
</evidence>
<evidence type="ECO:0000256" key="4">
    <source>
        <dbReference type="ARBA" id="ARBA00022801"/>
    </source>
</evidence>